<protein>
    <submittedName>
        <fullName evidence="2">Nucleoside-diphosphate sugar epimerase</fullName>
    </submittedName>
</protein>
<dbReference type="InterPro" id="IPR036291">
    <property type="entry name" value="NAD(P)-bd_dom_sf"/>
</dbReference>
<sequence>MTFRELVVTGATGFIGTRLIEQALARGYAVTALARHPDRIAARNDARLRIEEWSIGAPLPSLSQADALLHLAAYIPADLSDPRQAARCFEINTNGALDVAIDAASQGVRRFIYFGSGQVYTPAPEPASETSPTFPVSRASYYLASKLSAEICLLAFGKVKAMPVTVFRLASVYGPGMHGNGMVTAFIGALARGHSVIIRDGGAYRADLVYVDDVASMALGTVAGESEGVFNAGSGHACTSLEAAHIIAEVIGADPSLIKVEGEGGGAAAGGFAALDVAKAVEQLAYTPRAFRQGIEAWKAETGFADVLNASGQD</sequence>
<dbReference type="InterPro" id="IPR001509">
    <property type="entry name" value="Epimerase_deHydtase"/>
</dbReference>
<evidence type="ECO:0000313" key="2">
    <source>
        <dbReference type="EMBL" id="OAP39792.1"/>
    </source>
</evidence>
<dbReference type="Proteomes" id="UP000094025">
    <property type="component" value="Unassembled WGS sequence"/>
</dbReference>
<dbReference type="STRING" id="1472378.AU381_09555"/>
<evidence type="ECO:0000313" key="3">
    <source>
        <dbReference type="Proteomes" id="UP000094025"/>
    </source>
</evidence>
<reference evidence="2 3" key="1">
    <citation type="journal article" date="2016" name="Int. J. Syst. Evol. Microbiol.">
        <title>Ensifer glycinis sp. nov., an novel rhizobial species associated with Glycine spp.</title>
        <authorList>
            <person name="Yan H."/>
            <person name="Yan J."/>
            <person name="Sui X.H."/>
            <person name="Wang E.T."/>
            <person name="Chen W.X."/>
            <person name="Zhang X.X."/>
            <person name="Chen W.F."/>
        </authorList>
    </citation>
    <scope>NUCLEOTIDE SEQUENCE [LARGE SCALE GENOMIC DNA]</scope>
    <source>
        <strain evidence="2 3">CCBAU 23380</strain>
    </source>
</reference>
<proteinExistence type="predicted"/>
<gene>
    <name evidence="2" type="ORF">AU381_09555</name>
</gene>
<dbReference type="SUPFAM" id="SSF51735">
    <property type="entry name" value="NAD(P)-binding Rossmann-fold domains"/>
    <property type="match status" value="1"/>
</dbReference>
<comment type="caution">
    <text evidence="2">The sequence shown here is derived from an EMBL/GenBank/DDBJ whole genome shotgun (WGS) entry which is preliminary data.</text>
</comment>
<organism evidence="2 3">
    <name type="scientific">Sinorhizobium glycinis</name>
    <dbReference type="NCBI Taxonomy" id="1472378"/>
    <lineage>
        <taxon>Bacteria</taxon>
        <taxon>Pseudomonadati</taxon>
        <taxon>Pseudomonadota</taxon>
        <taxon>Alphaproteobacteria</taxon>
        <taxon>Hyphomicrobiales</taxon>
        <taxon>Rhizobiaceae</taxon>
        <taxon>Sinorhizobium/Ensifer group</taxon>
        <taxon>Sinorhizobium</taxon>
    </lineage>
</organism>
<keyword evidence="3" id="KW-1185">Reference proteome</keyword>
<name>A0A178XY86_9HYPH</name>
<dbReference type="Gene3D" id="3.40.50.720">
    <property type="entry name" value="NAD(P)-binding Rossmann-like Domain"/>
    <property type="match status" value="1"/>
</dbReference>
<dbReference type="RefSeq" id="WP_064241929.1">
    <property type="nucleotide sequence ID" value="NZ_LPUX01000055.1"/>
</dbReference>
<dbReference type="InterPro" id="IPR050177">
    <property type="entry name" value="Lipid_A_modif_metabolic_enz"/>
</dbReference>
<dbReference type="AlphaFoldDB" id="A0A178XY86"/>
<evidence type="ECO:0000259" key="1">
    <source>
        <dbReference type="Pfam" id="PF01370"/>
    </source>
</evidence>
<dbReference type="PANTHER" id="PTHR43245">
    <property type="entry name" value="BIFUNCTIONAL POLYMYXIN RESISTANCE PROTEIN ARNA"/>
    <property type="match status" value="1"/>
</dbReference>
<accession>A0A178XY86</accession>
<dbReference type="OrthoDB" id="9787292at2"/>
<feature type="domain" description="NAD-dependent epimerase/dehydratase" evidence="1">
    <location>
        <begin position="7"/>
        <end position="232"/>
    </location>
</feature>
<dbReference type="EMBL" id="LPUX01000055">
    <property type="protein sequence ID" value="OAP39792.1"/>
    <property type="molecule type" value="Genomic_DNA"/>
</dbReference>
<dbReference type="Pfam" id="PF01370">
    <property type="entry name" value="Epimerase"/>
    <property type="match status" value="1"/>
</dbReference>